<feature type="signal peptide" evidence="2">
    <location>
        <begin position="1"/>
        <end position="18"/>
    </location>
</feature>
<name>A0AAV9N835_9EURO</name>
<dbReference type="Proteomes" id="UP001358417">
    <property type="component" value="Unassembled WGS sequence"/>
</dbReference>
<feature type="region of interest" description="Disordered" evidence="1">
    <location>
        <begin position="121"/>
        <end position="191"/>
    </location>
</feature>
<dbReference type="AlphaFoldDB" id="A0AAV9N835"/>
<protein>
    <submittedName>
        <fullName evidence="3">Uncharacterized protein</fullName>
    </submittedName>
</protein>
<dbReference type="RefSeq" id="XP_064704541.1">
    <property type="nucleotide sequence ID" value="XM_064848002.1"/>
</dbReference>
<feature type="chain" id="PRO_5043765499" evidence="2">
    <location>
        <begin position="19"/>
        <end position="299"/>
    </location>
</feature>
<evidence type="ECO:0000256" key="1">
    <source>
        <dbReference type="SAM" id="MobiDB-lite"/>
    </source>
</evidence>
<evidence type="ECO:0000313" key="4">
    <source>
        <dbReference type="Proteomes" id="UP001358417"/>
    </source>
</evidence>
<accession>A0AAV9N835</accession>
<proteinExistence type="predicted"/>
<gene>
    <name evidence="3" type="ORF">LTR84_004425</name>
</gene>
<feature type="compositionally biased region" description="Low complexity" evidence="1">
    <location>
        <begin position="148"/>
        <end position="179"/>
    </location>
</feature>
<dbReference type="PROSITE" id="PS51257">
    <property type="entry name" value="PROKAR_LIPOPROTEIN"/>
    <property type="match status" value="1"/>
</dbReference>
<comment type="caution">
    <text evidence="3">The sequence shown here is derived from an EMBL/GenBank/DDBJ whole genome shotgun (WGS) entry which is preliminary data.</text>
</comment>
<evidence type="ECO:0000313" key="3">
    <source>
        <dbReference type="EMBL" id="KAK5049496.1"/>
    </source>
</evidence>
<keyword evidence="2" id="KW-0732">Signal</keyword>
<dbReference type="GeneID" id="89972603"/>
<organism evidence="3 4">
    <name type="scientific">Exophiala bonariae</name>
    <dbReference type="NCBI Taxonomy" id="1690606"/>
    <lineage>
        <taxon>Eukaryota</taxon>
        <taxon>Fungi</taxon>
        <taxon>Dikarya</taxon>
        <taxon>Ascomycota</taxon>
        <taxon>Pezizomycotina</taxon>
        <taxon>Eurotiomycetes</taxon>
        <taxon>Chaetothyriomycetidae</taxon>
        <taxon>Chaetothyriales</taxon>
        <taxon>Herpotrichiellaceae</taxon>
        <taxon>Exophiala</taxon>
    </lineage>
</organism>
<dbReference type="EMBL" id="JAVRRD010000019">
    <property type="protein sequence ID" value="KAK5049496.1"/>
    <property type="molecule type" value="Genomic_DNA"/>
</dbReference>
<evidence type="ECO:0000256" key="2">
    <source>
        <dbReference type="SAM" id="SignalP"/>
    </source>
</evidence>
<sequence>MRLSLNLLFLLFACSCQAGPLVALAVVATEAIAGAAAAASVAGSTIAACFGVTASAIWFGEFVVVNGVLFYGSAVAAGGALAGGIAGGVAGAEVTDKDVEASVMSEYSSALSASMTLQPMGRKTPQYNGANDPFTFTFETETDRTDVSKTSSGKTSSGKTSSGKTSSGKTSSGTTITTSAPPPNAPTANATVDYQHRNGSEIPAGVPEYNFRMCQNDIIAMGQKNISLVFDQPLNQSILVSNIPSTCMVLSTVIAADPVLGPHPVPMGASSLQWNNVDVKAIDLIRQAFGQPPMFQKGK</sequence>
<keyword evidence="4" id="KW-1185">Reference proteome</keyword>
<reference evidence="3 4" key="1">
    <citation type="submission" date="2023-08" db="EMBL/GenBank/DDBJ databases">
        <title>Black Yeasts Isolated from many extreme environments.</title>
        <authorList>
            <person name="Coleine C."/>
            <person name="Stajich J.E."/>
            <person name="Selbmann L."/>
        </authorList>
    </citation>
    <scope>NUCLEOTIDE SEQUENCE [LARGE SCALE GENOMIC DNA]</scope>
    <source>
        <strain evidence="3 4">CCFEE 5792</strain>
    </source>
</reference>